<evidence type="ECO:0000256" key="8">
    <source>
        <dbReference type="RuleBase" id="RU363041"/>
    </source>
</evidence>
<keyword evidence="4 8" id="KW-1003">Cell membrane</keyword>
<comment type="similarity">
    <text evidence="2 8">Belongs to the 4-toluene sulfonate uptake permease (TSUP) (TC 2.A.102) family.</text>
</comment>
<feature type="transmembrane region" description="Helical" evidence="8">
    <location>
        <begin position="215"/>
        <end position="234"/>
    </location>
</feature>
<sequence length="235" mass="23630">MLAVALILGVAACAQVVTGFGYSLLSVPLLGLVVGPVDAVVGSTILVLFVNLVMAVRDRSHVRWAVARTVLVAGLPGLPIGLWLLHVLTARTLSVLIAVVVLAGTVAIGAGLRIRPRSLTLAAAGLLSGVLTTSAGVNGPPMAAVFSAMGLPPRPFRATLAAVFAVAGLGAVAGFAVTGQITSTAWLVTMVGGPAVVAGWLAGDRIFTRLTNFRTVVLCALVLASLTTLGRAVAG</sequence>
<name>A0ABY8W415_9ACTN</name>
<evidence type="ECO:0000313" key="9">
    <source>
        <dbReference type="EMBL" id="WIM92576.1"/>
    </source>
</evidence>
<dbReference type="RefSeq" id="WP_284913782.1">
    <property type="nucleotide sequence ID" value="NZ_CP126980.1"/>
</dbReference>
<feature type="transmembrane region" description="Helical" evidence="8">
    <location>
        <begin position="65"/>
        <end position="86"/>
    </location>
</feature>
<feature type="transmembrane region" description="Helical" evidence="8">
    <location>
        <begin position="92"/>
        <end position="112"/>
    </location>
</feature>
<evidence type="ECO:0000313" key="10">
    <source>
        <dbReference type="Proteomes" id="UP001240150"/>
    </source>
</evidence>
<evidence type="ECO:0000256" key="3">
    <source>
        <dbReference type="ARBA" id="ARBA00022448"/>
    </source>
</evidence>
<feature type="transmembrane region" description="Helical" evidence="8">
    <location>
        <begin position="158"/>
        <end position="177"/>
    </location>
</feature>
<feature type="transmembrane region" description="Helical" evidence="8">
    <location>
        <begin position="29"/>
        <end position="53"/>
    </location>
</feature>
<reference evidence="9 10" key="1">
    <citation type="submission" date="2023-06" db="EMBL/GenBank/DDBJ databases">
        <authorList>
            <person name="Yushchuk O."/>
            <person name="Binda E."/>
            <person name="Ruckert-Reed C."/>
            <person name="Fedorenko V."/>
            <person name="Kalinowski J."/>
            <person name="Marinelli F."/>
        </authorList>
    </citation>
    <scope>NUCLEOTIDE SEQUENCE [LARGE SCALE GENOMIC DNA]</scope>
    <source>
        <strain evidence="9 10">NRRL 3884</strain>
    </source>
</reference>
<dbReference type="EMBL" id="CP126980">
    <property type="protein sequence ID" value="WIM92576.1"/>
    <property type="molecule type" value="Genomic_DNA"/>
</dbReference>
<keyword evidence="6 8" id="KW-1133">Transmembrane helix</keyword>
<dbReference type="InterPro" id="IPR052017">
    <property type="entry name" value="TSUP"/>
</dbReference>
<proteinExistence type="inferred from homology"/>
<feature type="transmembrane region" description="Helical" evidence="8">
    <location>
        <begin position="119"/>
        <end position="138"/>
    </location>
</feature>
<dbReference type="Proteomes" id="UP001240150">
    <property type="component" value="Chromosome"/>
</dbReference>
<evidence type="ECO:0000256" key="2">
    <source>
        <dbReference type="ARBA" id="ARBA00009142"/>
    </source>
</evidence>
<keyword evidence="3" id="KW-0813">Transport</keyword>
<dbReference type="Pfam" id="PF01925">
    <property type="entry name" value="TauE"/>
    <property type="match status" value="1"/>
</dbReference>
<protein>
    <recommendedName>
        <fullName evidence="8">Probable membrane transporter protein</fullName>
    </recommendedName>
</protein>
<evidence type="ECO:0000256" key="6">
    <source>
        <dbReference type="ARBA" id="ARBA00022989"/>
    </source>
</evidence>
<evidence type="ECO:0000256" key="4">
    <source>
        <dbReference type="ARBA" id="ARBA00022475"/>
    </source>
</evidence>
<comment type="subcellular location">
    <subcellularLocation>
        <location evidence="1 8">Cell membrane</location>
        <topology evidence="1 8">Multi-pass membrane protein</topology>
    </subcellularLocation>
</comment>
<keyword evidence="10" id="KW-1185">Reference proteome</keyword>
<dbReference type="PANTHER" id="PTHR30269">
    <property type="entry name" value="TRANSMEMBRANE PROTEIN YFCA"/>
    <property type="match status" value="1"/>
</dbReference>
<evidence type="ECO:0000256" key="5">
    <source>
        <dbReference type="ARBA" id="ARBA00022692"/>
    </source>
</evidence>
<evidence type="ECO:0000256" key="7">
    <source>
        <dbReference type="ARBA" id="ARBA00023136"/>
    </source>
</evidence>
<dbReference type="InterPro" id="IPR002781">
    <property type="entry name" value="TM_pro_TauE-like"/>
</dbReference>
<organism evidence="9 10">
    <name type="scientific">Actinoplanes oblitus</name>
    <dbReference type="NCBI Taxonomy" id="3040509"/>
    <lineage>
        <taxon>Bacteria</taxon>
        <taxon>Bacillati</taxon>
        <taxon>Actinomycetota</taxon>
        <taxon>Actinomycetes</taxon>
        <taxon>Micromonosporales</taxon>
        <taxon>Micromonosporaceae</taxon>
        <taxon>Actinoplanes</taxon>
    </lineage>
</organism>
<keyword evidence="5 8" id="KW-0812">Transmembrane</keyword>
<accession>A0ABY8W415</accession>
<gene>
    <name evidence="9" type="ORF">ACTOB_004524</name>
</gene>
<evidence type="ECO:0000256" key="1">
    <source>
        <dbReference type="ARBA" id="ARBA00004651"/>
    </source>
</evidence>
<dbReference type="PANTHER" id="PTHR30269:SF37">
    <property type="entry name" value="MEMBRANE TRANSPORTER PROTEIN"/>
    <property type="match status" value="1"/>
</dbReference>
<feature type="transmembrane region" description="Helical" evidence="8">
    <location>
        <begin position="184"/>
        <end position="203"/>
    </location>
</feature>
<keyword evidence="7 8" id="KW-0472">Membrane</keyword>